<reference evidence="4" key="1">
    <citation type="journal article" date="2019" name="Int. J. Syst. Evol. Microbiol.">
        <title>The Global Catalogue of Microorganisms (GCM) 10K type strain sequencing project: providing services to taxonomists for standard genome sequencing and annotation.</title>
        <authorList>
            <consortium name="The Broad Institute Genomics Platform"/>
            <consortium name="The Broad Institute Genome Sequencing Center for Infectious Disease"/>
            <person name="Wu L."/>
            <person name="Ma J."/>
        </authorList>
    </citation>
    <scope>NUCLEOTIDE SEQUENCE [LARGE SCALE GENOMIC DNA]</scope>
    <source>
        <strain evidence="4">CGMCC 1.15922</strain>
    </source>
</reference>
<dbReference type="Gene3D" id="3.40.50.1820">
    <property type="entry name" value="alpha/beta hydrolase"/>
    <property type="match status" value="1"/>
</dbReference>
<protein>
    <recommendedName>
        <fullName evidence="2">Alpha/beta hydrolase fold-3 domain-containing protein</fullName>
    </recommendedName>
</protein>
<dbReference type="SUPFAM" id="SSF53474">
    <property type="entry name" value="alpha/beta-Hydrolases"/>
    <property type="match status" value="1"/>
</dbReference>
<proteinExistence type="predicted"/>
<dbReference type="RefSeq" id="WP_189376856.1">
    <property type="nucleotide sequence ID" value="NZ_BNAH01000003.1"/>
</dbReference>
<comment type="caution">
    <text evidence="3">The sequence shown here is derived from an EMBL/GenBank/DDBJ whole genome shotgun (WGS) entry which is preliminary data.</text>
</comment>
<dbReference type="Pfam" id="PF07859">
    <property type="entry name" value="Abhydrolase_3"/>
    <property type="match status" value="1"/>
</dbReference>
<keyword evidence="4" id="KW-1185">Reference proteome</keyword>
<dbReference type="EMBL" id="BNAH01000003">
    <property type="protein sequence ID" value="GHE82444.1"/>
    <property type="molecule type" value="Genomic_DNA"/>
</dbReference>
<organism evidence="3 4">
    <name type="scientific">Thalassotalea profundi</name>
    <dbReference type="NCBI Taxonomy" id="2036687"/>
    <lineage>
        <taxon>Bacteria</taxon>
        <taxon>Pseudomonadati</taxon>
        <taxon>Pseudomonadota</taxon>
        <taxon>Gammaproteobacteria</taxon>
        <taxon>Alteromonadales</taxon>
        <taxon>Colwelliaceae</taxon>
        <taxon>Thalassotalea</taxon>
    </lineage>
</organism>
<dbReference type="Proteomes" id="UP000626370">
    <property type="component" value="Unassembled WGS sequence"/>
</dbReference>
<evidence type="ECO:0000313" key="4">
    <source>
        <dbReference type="Proteomes" id="UP000626370"/>
    </source>
</evidence>
<dbReference type="InterPro" id="IPR029058">
    <property type="entry name" value="AB_hydrolase_fold"/>
</dbReference>
<accession>A0ABQ3II91</accession>
<evidence type="ECO:0000259" key="2">
    <source>
        <dbReference type="Pfam" id="PF07859"/>
    </source>
</evidence>
<dbReference type="PANTHER" id="PTHR48081:SF8">
    <property type="entry name" value="ALPHA_BETA HYDROLASE FOLD-3 DOMAIN-CONTAINING PROTEIN-RELATED"/>
    <property type="match status" value="1"/>
</dbReference>
<gene>
    <name evidence="3" type="ORF">GCM10011501_08330</name>
</gene>
<dbReference type="PANTHER" id="PTHR48081">
    <property type="entry name" value="AB HYDROLASE SUPERFAMILY PROTEIN C4A8.06C"/>
    <property type="match status" value="1"/>
</dbReference>
<dbReference type="InterPro" id="IPR050300">
    <property type="entry name" value="GDXG_lipolytic_enzyme"/>
</dbReference>
<evidence type="ECO:0000313" key="3">
    <source>
        <dbReference type="EMBL" id="GHE82444.1"/>
    </source>
</evidence>
<name>A0ABQ3II91_9GAMM</name>
<evidence type="ECO:0000256" key="1">
    <source>
        <dbReference type="ARBA" id="ARBA00022801"/>
    </source>
</evidence>
<keyword evidence="1" id="KW-0378">Hydrolase</keyword>
<sequence>MDEQTVITVNNDLKKQIDTFFNNGQIKTNAKVLNQASTSISGLDEKATEVLNYIHSLPPAYELDLETVRKNRKKPYGHNITHDVSSRDITIPCQNRSICARVYRPSNKDNDIIPALIYFHGGGFVLGDIESYDKMLAQLCSQSQISIISIAYRLAPETMFPGAVDDTQETTDWIAKNNQSLLIDPKRIAVGGDSAGANLATVYCHLNKSRADFKPFFQLLIYPSIIGNDNTKSRELFSENLLLTKELLKWFHHSYISKEQENDPRFNVLNFKDFTDLPPAFVLTCGYDPLCDEGQMYVNRLKANGVVVKHSCYSDMFHGFINFGVLQQAKDAVFECAMILKGVMNLK</sequence>
<dbReference type="InterPro" id="IPR013094">
    <property type="entry name" value="AB_hydrolase_3"/>
</dbReference>
<feature type="domain" description="Alpha/beta hydrolase fold-3" evidence="2">
    <location>
        <begin position="116"/>
        <end position="321"/>
    </location>
</feature>